<dbReference type="InterPro" id="IPR030392">
    <property type="entry name" value="S74_ICA"/>
</dbReference>
<dbReference type="GO" id="GO:1990841">
    <property type="term" value="F:promoter-specific chromatin binding"/>
    <property type="evidence" value="ECO:0007669"/>
    <property type="project" value="TreeGrafter"/>
</dbReference>
<evidence type="ECO:0000256" key="2">
    <source>
        <dbReference type="SAM" id="MobiDB-lite"/>
    </source>
</evidence>
<name>A0A6N8R418_ECOLX</name>
<protein>
    <submittedName>
        <fullName evidence="4">Peptidase S74</fullName>
    </submittedName>
</protein>
<dbReference type="AlphaFoldDB" id="A0A6N8R418"/>
<gene>
    <name evidence="4" type="ORF">GRW05_17760</name>
</gene>
<dbReference type="Proteomes" id="UP000436141">
    <property type="component" value="Unassembled WGS sequence"/>
</dbReference>
<feature type="compositionally biased region" description="Low complexity" evidence="2">
    <location>
        <begin position="274"/>
        <end position="302"/>
    </location>
</feature>
<feature type="region of interest" description="Disordered" evidence="2">
    <location>
        <begin position="209"/>
        <end position="241"/>
    </location>
</feature>
<dbReference type="InterPro" id="IPR008969">
    <property type="entry name" value="CarboxyPept-like_regulatory"/>
</dbReference>
<sequence>MAVKISGVLKDGAGKPVQNCTIQLKAKRNSTTVVANTVASENPDEAGRYSMDVEYGQYSVILLVEGFPPSHAGTITVYEDSQPGTLNDFLGAMTEDDVRPEALRRFELMVEEVARNASAVAQNTAAAKKSASDARTSAREAATHATDAADSARAASTSAGQAASSAQSASSSAGTASTKATEASKSAAAAESSKSAAATSAGAAKTSETNAAASQKSAATSASTATTKASEAATSARDASASKVAAKSSETSAASSAGSAASSATAAGNSAKAAKTSETNADNSAQAAADSQTASANSATAAKKSETNAKNSESAAKVSETNAKASENKAKEYLDKVGGLVSPMTQYDWPVVTGSEPFYIKIAKLSDPGSKDCHVTLMVTNAGNYGSPYGNIDFIEISARGLPSSLTADNVSRHLSIRRLGSTGLTDNNQMRYGLVKGDGFIEVWAFQRAFINDAKVAVLAQTTLSTELYIPDGFVKQTAAPSGYIEGNVVRIYDQVNKPTKADLGLSNAMLTGAFGLGGSGIATNGKMSDVEILKALRDKGGHFWRGDKPTGSTATIYSHGSGIFSRCGDTWSAINIDYSTAKIKIYAGNDARLNNGTFSVNELYGSANKPSKSDVGLGNVTNDAQVKKTGDTMTGDLTIKKGTPSVFLRADSGVTALRFYTGDNTERGIIYAGPNTDSLGEVRIRAKTAGGTSGGDLVVRHDGRVEVRDLTVAYKIKSRTIEIANTDTDSSATTLSIYGVQHTPLVLTRSGSSENVSIGFKLDNVNPKYLGIDTNGDLAFGESPDQKQNSKLITQAKLDKGLTIGGQLAFKGTTAFSAAATFSAGIAGAIEPENIGGQKVDLNNLTIRSDAGAVKYYSCPSSGGGANITNKPDGVTGNFLLRVESTRKVSASDYANMQTLISNDTKRIYVRFVVNGNWTAWSQVVVSGWNQDITVRSLTTSSPVKSGGGRIDVLGSTSDYSKMDCFVRGFDSTGNSLAWALGSSAGVSKMLSLKNFFSGAEILLNGNDGAVQLKTGAVNGATAQALTINRNEVNSTVDLTLTKQSGTGNRFVLQNSGNAELPFSVRVWGSSTRQNVFEVGTSAAYLFYAQKTSAGQLFDVNGAINCTTLNQSSDRDLKDDILVISDATKAIRKMNGYTYTLRENGMPYAGVIAQEVMEAIPEAVGSFTHYGEELQGPTVDGNELREETRYLNVDYAAVTGLLVQFARETDDRVTALEEENTTLRQNLATADTRISTLENQVSELVALVRQLTGSEH</sequence>
<feature type="compositionally biased region" description="Basic and acidic residues" evidence="2">
    <location>
        <begin position="130"/>
        <end position="142"/>
    </location>
</feature>
<dbReference type="EMBL" id="WUIY01000123">
    <property type="protein sequence ID" value="MXI76073.1"/>
    <property type="molecule type" value="Genomic_DNA"/>
</dbReference>
<evidence type="ECO:0000313" key="5">
    <source>
        <dbReference type="Proteomes" id="UP000436141"/>
    </source>
</evidence>
<feature type="region of interest" description="Disordered" evidence="2">
    <location>
        <begin position="274"/>
        <end position="325"/>
    </location>
</feature>
<accession>A0A6N8R418</accession>
<evidence type="ECO:0000259" key="3">
    <source>
        <dbReference type="PROSITE" id="PS51688"/>
    </source>
</evidence>
<dbReference type="SUPFAM" id="SSF49464">
    <property type="entry name" value="Carboxypeptidase regulatory domain-like"/>
    <property type="match status" value="1"/>
</dbReference>
<comment type="caution">
    <text evidence="4">The sequence shown here is derived from an EMBL/GenBank/DDBJ whole genome shotgun (WGS) entry which is preliminary data.</text>
</comment>
<dbReference type="Pfam" id="PF13884">
    <property type="entry name" value="Peptidase_S74"/>
    <property type="match status" value="1"/>
</dbReference>
<evidence type="ECO:0000313" key="4">
    <source>
        <dbReference type="EMBL" id="MXI76073.1"/>
    </source>
</evidence>
<feature type="coiled-coil region" evidence="1">
    <location>
        <begin position="1208"/>
        <end position="1242"/>
    </location>
</feature>
<evidence type="ECO:0000256" key="1">
    <source>
        <dbReference type="SAM" id="Coils"/>
    </source>
</evidence>
<dbReference type="Pfam" id="PF08400">
    <property type="entry name" value="phage_tail_N"/>
    <property type="match status" value="1"/>
</dbReference>
<dbReference type="GO" id="GO:0000122">
    <property type="term" value="P:negative regulation of transcription by RNA polymerase II"/>
    <property type="evidence" value="ECO:0007669"/>
    <property type="project" value="TreeGrafter"/>
</dbReference>
<dbReference type="PROSITE" id="PS51688">
    <property type="entry name" value="ICA"/>
    <property type="match status" value="1"/>
</dbReference>
<feature type="domain" description="Peptidase S74" evidence="3">
    <location>
        <begin position="1115"/>
        <end position="1222"/>
    </location>
</feature>
<dbReference type="Gene3D" id="2.60.40.1120">
    <property type="entry name" value="Carboxypeptidase-like, regulatory domain"/>
    <property type="match status" value="1"/>
</dbReference>
<feature type="compositionally biased region" description="Polar residues" evidence="2">
    <location>
        <begin position="308"/>
        <end position="325"/>
    </location>
</feature>
<feature type="region of interest" description="Disordered" evidence="2">
    <location>
        <begin position="125"/>
        <end position="177"/>
    </location>
</feature>
<reference evidence="4 5" key="1">
    <citation type="submission" date="2019-12" db="EMBL/GenBank/DDBJ databases">
        <title>Enteriobacteria Tanzani isolates_10434.</title>
        <authorList>
            <person name="Subbiah M."/>
            <person name="Call D."/>
        </authorList>
    </citation>
    <scope>NUCLEOTIDE SEQUENCE [LARGE SCALE GENOMIC DNA]</scope>
    <source>
        <strain evidence="4 5">10434wD1</strain>
    </source>
</reference>
<dbReference type="InterPro" id="IPR013609">
    <property type="entry name" value="Stf-like_N"/>
</dbReference>
<dbReference type="PANTHER" id="PTHR10825">
    <property type="entry name" value="RING FINGER DOMAIN-CONTAINING, POLYCOMB GROUP COMPONENT"/>
    <property type="match status" value="1"/>
</dbReference>
<keyword evidence="1" id="KW-0175">Coiled coil</keyword>
<feature type="compositionally biased region" description="Low complexity" evidence="2">
    <location>
        <begin position="143"/>
        <end position="177"/>
    </location>
</feature>
<proteinExistence type="predicted"/>
<organism evidence="4 5">
    <name type="scientific">Escherichia coli</name>
    <dbReference type="NCBI Taxonomy" id="562"/>
    <lineage>
        <taxon>Bacteria</taxon>
        <taxon>Pseudomonadati</taxon>
        <taxon>Pseudomonadota</taxon>
        <taxon>Gammaproteobacteria</taxon>
        <taxon>Enterobacterales</taxon>
        <taxon>Enterobacteriaceae</taxon>
        <taxon>Escherichia</taxon>
    </lineage>
</organism>
<dbReference type="CDD" id="cd19958">
    <property type="entry name" value="pyocin_knob"/>
    <property type="match status" value="1"/>
</dbReference>
<dbReference type="PANTHER" id="PTHR10825:SF29">
    <property type="entry name" value="POLYCOMB GROUP RING FINGER PROTEIN 1"/>
    <property type="match status" value="1"/>
</dbReference>